<proteinExistence type="predicted"/>
<evidence type="ECO:0000313" key="1">
    <source>
        <dbReference type="EMBL" id="SHF95025.1"/>
    </source>
</evidence>
<gene>
    <name evidence="1" type="ORF">SAMN05444362_112116</name>
</gene>
<keyword evidence="1" id="KW-0418">Kinase</keyword>
<name>A0A1M5FU07_9BACT</name>
<evidence type="ECO:0000313" key="2">
    <source>
        <dbReference type="Proteomes" id="UP000184480"/>
    </source>
</evidence>
<organism evidence="1 2">
    <name type="scientific">Dysgonomonas macrotermitis</name>
    <dbReference type="NCBI Taxonomy" id="1346286"/>
    <lineage>
        <taxon>Bacteria</taxon>
        <taxon>Pseudomonadati</taxon>
        <taxon>Bacteroidota</taxon>
        <taxon>Bacteroidia</taxon>
        <taxon>Bacteroidales</taxon>
        <taxon>Dysgonomonadaceae</taxon>
        <taxon>Dysgonomonas</taxon>
    </lineage>
</organism>
<dbReference type="Proteomes" id="UP000184480">
    <property type="component" value="Unassembled WGS sequence"/>
</dbReference>
<dbReference type="Gene3D" id="1.10.510.10">
    <property type="entry name" value="Transferase(Phosphotransferase) domain 1"/>
    <property type="match status" value="1"/>
</dbReference>
<dbReference type="GO" id="GO:0016301">
    <property type="term" value="F:kinase activity"/>
    <property type="evidence" value="ECO:0007669"/>
    <property type="project" value="UniProtKB-KW"/>
</dbReference>
<dbReference type="Pfam" id="PF06293">
    <property type="entry name" value="Kdo"/>
    <property type="match status" value="1"/>
</dbReference>
<accession>A0A1M5FU07</accession>
<keyword evidence="1" id="KW-0808">Transferase</keyword>
<protein>
    <submittedName>
        <fullName evidence="1">Lipopolysaccharide kinase (Kdo/WaaP) family protein</fullName>
    </submittedName>
</protein>
<dbReference type="SUPFAM" id="SSF56112">
    <property type="entry name" value="Protein kinase-like (PK-like)"/>
    <property type="match status" value="1"/>
</dbReference>
<dbReference type="InterPro" id="IPR011009">
    <property type="entry name" value="Kinase-like_dom_sf"/>
</dbReference>
<reference evidence="2" key="1">
    <citation type="submission" date="2016-11" db="EMBL/GenBank/DDBJ databases">
        <authorList>
            <person name="Varghese N."/>
            <person name="Submissions S."/>
        </authorList>
    </citation>
    <scope>NUCLEOTIDE SEQUENCE [LARGE SCALE GENOMIC DNA]</scope>
    <source>
        <strain evidence="2">DSM 27370</strain>
    </source>
</reference>
<sequence length="264" mass="31249">MSIKQTINPKFKDNSTIQSFIELLPSKFESEGTTLYAERNIIKSFTLDATDKILNNVIVKRYKQPSLIQRIIYSYFRKSKAERAFHNATKLRAKNIGTPLEIAYLEQWSNGLLQYGYYVSGCDDAPPIRERLIEPEDFDQTMARDFAAFVADLHEKGILHHDLNSTNVLYHEDYNMHYTFSVIDINRMDFFSNGEIIPRKTCFDNLTRFTGRMDLFEYVIRYYAETRNWDIESSVMEAVSIKNHHDEQWRKRKAFFNRFKAKKK</sequence>
<dbReference type="STRING" id="1346286.SAMN05444362_112116"/>
<dbReference type="RefSeq" id="WP_062180691.1">
    <property type="nucleotide sequence ID" value="NZ_BBXL01000011.1"/>
</dbReference>
<dbReference type="EMBL" id="FQUC01000012">
    <property type="protein sequence ID" value="SHF95025.1"/>
    <property type="molecule type" value="Genomic_DNA"/>
</dbReference>
<dbReference type="AlphaFoldDB" id="A0A1M5FU07"/>
<dbReference type="OrthoDB" id="9773772at2"/>
<keyword evidence="2" id="KW-1185">Reference proteome</keyword>